<comment type="subcellular location">
    <subcellularLocation>
        <location evidence="1">Nucleus</location>
    </subcellularLocation>
</comment>
<name>A0A146K3P1_9EUKA</name>
<evidence type="ECO:0000256" key="3">
    <source>
        <dbReference type="ARBA" id="ARBA00023125"/>
    </source>
</evidence>
<sequence>RKKIDIKRISNQRQRQTTFIKRKAGAYKKLYELGILCDAKVTVLLEDETGQKQIFTNQIDYRHHMLTFDNVEDVQIAEQFKNVQSEESDDNAAKKQQIQQIQEDLFTNIQKEEVKPLNNKKNLKIEVDQNVMWELVNSPMFLISQTPGADIRKGFGIDKK</sequence>
<accession>A0A146K3P1</accession>
<dbReference type="GO" id="GO:0005634">
    <property type="term" value="C:nucleus"/>
    <property type="evidence" value="ECO:0007669"/>
    <property type="project" value="UniProtKB-SubCell"/>
</dbReference>
<evidence type="ECO:0000259" key="6">
    <source>
        <dbReference type="PROSITE" id="PS50066"/>
    </source>
</evidence>
<dbReference type="GO" id="GO:0046983">
    <property type="term" value="F:protein dimerization activity"/>
    <property type="evidence" value="ECO:0007669"/>
    <property type="project" value="InterPro"/>
</dbReference>
<evidence type="ECO:0000256" key="5">
    <source>
        <dbReference type="ARBA" id="ARBA00023242"/>
    </source>
</evidence>
<reference evidence="7" key="1">
    <citation type="submission" date="2015-07" db="EMBL/GenBank/DDBJ databases">
        <title>Adaptation to a free-living lifestyle via gene acquisitions in the diplomonad Trepomonas sp. PC1.</title>
        <authorList>
            <person name="Xu F."/>
            <person name="Jerlstrom-Hultqvist J."/>
            <person name="Kolisko M."/>
            <person name="Simpson A.G.B."/>
            <person name="Roger A.J."/>
            <person name="Svard S.G."/>
            <person name="Andersson J.O."/>
        </authorList>
    </citation>
    <scope>NUCLEOTIDE SEQUENCE</scope>
    <source>
        <strain evidence="7">PC1</strain>
    </source>
</reference>
<dbReference type="InterPro" id="IPR036879">
    <property type="entry name" value="TF_MADSbox_sf"/>
</dbReference>
<dbReference type="GO" id="GO:0003677">
    <property type="term" value="F:DNA binding"/>
    <property type="evidence" value="ECO:0007669"/>
    <property type="project" value="UniProtKB-KW"/>
</dbReference>
<keyword evidence="2" id="KW-0805">Transcription regulation</keyword>
<feature type="domain" description="MADS-box" evidence="6">
    <location>
        <begin position="1"/>
        <end position="59"/>
    </location>
</feature>
<feature type="non-terminal residue" evidence="7">
    <location>
        <position position="1"/>
    </location>
</feature>
<dbReference type="CDD" id="cd00120">
    <property type="entry name" value="MADS"/>
    <property type="match status" value="1"/>
</dbReference>
<keyword evidence="4" id="KW-0804">Transcription</keyword>
<dbReference type="PANTHER" id="PTHR48019">
    <property type="entry name" value="SERUM RESPONSE FACTOR HOMOLOG"/>
    <property type="match status" value="1"/>
</dbReference>
<protein>
    <submittedName>
        <fullName evidence="7">MADS-box protein</fullName>
    </submittedName>
</protein>
<keyword evidence="3" id="KW-0238">DNA-binding</keyword>
<dbReference type="EMBL" id="GDID01005309">
    <property type="protein sequence ID" value="JAP91297.1"/>
    <property type="molecule type" value="Transcribed_RNA"/>
</dbReference>
<evidence type="ECO:0000256" key="2">
    <source>
        <dbReference type="ARBA" id="ARBA00023015"/>
    </source>
</evidence>
<evidence type="ECO:0000256" key="4">
    <source>
        <dbReference type="ARBA" id="ARBA00023163"/>
    </source>
</evidence>
<dbReference type="SUPFAM" id="SSF55455">
    <property type="entry name" value="SRF-like"/>
    <property type="match status" value="1"/>
</dbReference>
<proteinExistence type="predicted"/>
<dbReference type="Gene3D" id="3.40.1810.10">
    <property type="entry name" value="Transcription factor, MADS-box"/>
    <property type="match status" value="1"/>
</dbReference>
<organism evidence="7">
    <name type="scientific">Trepomonas sp. PC1</name>
    <dbReference type="NCBI Taxonomy" id="1076344"/>
    <lineage>
        <taxon>Eukaryota</taxon>
        <taxon>Metamonada</taxon>
        <taxon>Diplomonadida</taxon>
        <taxon>Hexamitidae</taxon>
        <taxon>Hexamitinae</taxon>
        <taxon>Trepomonas</taxon>
    </lineage>
</organism>
<gene>
    <name evidence="7" type="ORF">TPC1_17128</name>
</gene>
<evidence type="ECO:0000313" key="7">
    <source>
        <dbReference type="EMBL" id="JAP91297.1"/>
    </source>
</evidence>
<dbReference type="Pfam" id="PF00319">
    <property type="entry name" value="SRF-TF"/>
    <property type="match status" value="1"/>
</dbReference>
<dbReference type="AlphaFoldDB" id="A0A146K3P1"/>
<dbReference type="PROSITE" id="PS50066">
    <property type="entry name" value="MADS_BOX_2"/>
    <property type="match status" value="1"/>
</dbReference>
<keyword evidence="5" id="KW-0539">Nucleus</keyword>
<dbReference type="SMART" id="SM00432">
    <property type="entry name" value="MADS"/>
    <property type="match status" value="1"/>
</dbReference>
<evidence type="ECO:0000256" key="1">
    <source>
        <dbReference type="ARBA" id="ARBA00004123"/>
    </source>
</evidence>
<dbReference type="InterPro" id="IPR050142">
    <property type="entry name" value="MADS-box/MEF2_TF"/>
</dbReference>
<dbReference type="PRINTS" id="PR00404">
    <property type="entry name" value="MADSDOMAIN"/>
</dbReference>
<dbReference type="InterPro" id="IPR002100">
    <property type="entry name" value="TF_MADSbox"/>
</dbReference>